<evidence type="ECO:0000313" key="7">
    <source>
        <dbReference type="EMBL" id="KAK0667876.1"/>
    </source>
</evidence>
<evidence type="ECO:0000256" key="1">
    <source>
        <dbReference type="ARBA" id="ARBA00004141"/>
    </source>
</evidence>
<reference evidence="7" key="1">
    <citation type="submission" date="2023-06" db="EMBL/GenBank/DDBJ databases">
        <title>Genome-scale phylogeny and comparative genomics of the fungal order Sordariales.</title>
        <authorList>
            <consortium name="Lawrence Berkeley National Laboratory"/>
            <person name="Hensen N."/>
            <person name="Bonometti L."/>
            <person name="Westerberg I."/>
            <person name="Brannstrom I.O."/>
            <person name="Guillou S."/>
            <person name="Cros-Aarteil S."/>
            <person name="Calhoun S."/>
            <person name="Haridas S."/>
            <person name="Kuo A."/>
            <person name="Mondo S."/>
            <person name="Pangilinan J."/>
            <person name="Riley R."/>
            <person name="Labutti K."/>
            <person name="Andreopoulos B."/>
            <person name="Lipzen A."/>
            <person name="Chen C."/>
            <person name="Yanf M."/>
            <person name="Daum C."/>
            <person name="Ng V."/>
            <person name="Clum A."/>
            <person name="Steindorff A."/>
            <person name="Ohm R."/>
            <person name="Martin F."/>
            <person name="Silar P."/>
            <person name="Natvig D."/>
            <person name="Lalanne C."/>
            <person name="Gautier V."/>
            <person name="Ament-Velasquez S.L."/>
            <person name="Kruys A."/>
            <person name="Hutchinson M.I."/>
            <person name="Powell A.J."/>
            <person name="Barry K."/>
            <person name="Miller A.N."/>
            <person name="Grigoriev I.V."/>
            <person name="Debuchy R."/>
            <person name="Gladieux P."/>
            <person name="Thoren M.H."/>
            <person name="Johannesson H."/>
        </authorList>
    </citation>
    <scope>NUCLEOTIDE SEQUENCE</scope>
    <source>
        <strain evidence="7">CBS 307.81</strain>
    </source>
</reference>
<feature type="transmembrane region" description="Helical" evidence="6">
    <location>
        <begin position="127"/>
        <end position="147"/>
    </location>
</feature>
<keyword evidence="3 6" id="KW-0812">Transmembrane</keyword>
<keyword evidence="8" id="KW-1185">Reference proteome</keyword>
<evidence type="ECO:0000256" key="5">
    <source>
        <dbReference type="ARBA" id="ARBA00023136"/>
    </source>
</evidence>
<keyword evidence="4 6" id="KW-1133">Transmembrane helix</keyword>
<name>A0AA39ZBF3_9PEZI</name>
<protein>
    <submittedName>
        <fullName evidence="7">Major facilitator superfamily domain-containing protein</fullName>
    </submittedName>
</protein>
<feature type="transmembrane region" description="Helical" evidence="6">
    <location>
        <begin position="62"/>
        <end position="87"/>
    </location>
</feature>
<dbReference type="EMBL" id="JAULSY010000065">
    <property type="protein sequence ID" value="KAK0667876.1"/>
    <property type="molecule type" value="Genomic_DNA"/>
</dbReference>
<comment type="subcellular location">
    <subcellularLocation>
        <location evidence="1">Membrane</location>
        <topology evidence="1">Multi-pass membrane protein</topology>
    </subcellularLocation>
</comment>
<sequence length="161" mass="17465">TGRFVDWNYKRTVQRGGDEGFDKNSPGFPLEKTRLRGIYTLHTITVLGIIGYGLALEFRAHLAVTLLMQLLTGTSTAATFVLCGTLLTDLNVNRSATAQAASNLVRCLSAGGAVAVLQPMLEQVGRAACFGIYAGIVFLCFPLAWIVQRFGVDWRVVRAAK</sequence>
<keyword evidence="5 6" id="KW-0472">Membrane</keyword>
<comment type="caution">
    <text evidence="7">The sequence shown here is derived from an EMBL/GenBank/DDBJ whole genome shotgun (WGS) entry which is preliminary data.</text>
</comment>
<dbReference type="PANTHER" id="PTHR23502">
    <property type="entry name" value="MAJOR FACILITATOR SUPERFAMILY"/>
    <property type="match status" value="1"/>
</dbReference>
<evidence type="ECO:0000313" key="8">
    <source>
        <dbReference type="Proteomes" id="UP001174997"/>
    </source>
</evidence>
<proteinExistence type="predicted"/>
<dbReference type="SUPFAM" id="SSF103473">
    <property type="entry name" value="MFS general substrate transporter"/>
    <property type="match status" value="1"/>
</dbReference>
<dbReference type="Proteomes" id="UP001174997">
    <property type="component" value="Unassembled WGS sequence"/>
</dbReference>
<evidence type="ECO:0000256" key="6">
    <source>
        <dbReference type="SAM" id="Phobius"/>
    </source>
</evidence>
<dbReference type="GO" id="GO:0005886">
    <property type="term" value="C:plasma membrane"/>
    <property type="evidence" value="ECO:0007669"/>
    <property type="project" value="TreeGrafter"/>
</dbReference>
<evidence type="ECO:0000256" key="3">
    <source>
        <dbReference type="ARBA" id="ARBA00022692"/>
    </source>
</evidence>
<dbReference type="GO" id="GO:0022857">
    <property type="term" value="F:transmembrane transporter activity"/>
    <property type="evidence" value="ECO:0007669"/>
    <property type="project" value="TreeGrafter"/>
</dbReference>
<dbReference type="AlphaFoldDB" id="A0AA39ZBF3"/>
<feature type="non-terminal residue" evidence="7">
    <location>
        <position position="1"/>
    </location>
</feature>
<dbReference type="InterPro" id="IPR036259">
    <property type="entry name" value="MFS_trans_sf"/>
</dbReference>
<dbReference type="PANTHER" id="PTHR23502:SF51">
    <property type="entry name" value="QUINIDINE RESISTANCE PROTEIN 1-RELATED"/>
    <property type="match status" value="1"/>
</dbReference>
<keyword evidence="2" id="KW-0813">Transport</keyword>
<evidence type="ECO:0000256" key="2">
    <source>
        <dbReference type="ARBA" id="ARBA00022448"/>
    </source>
</evidence>
<gene>
    <name evidence="7" type="ORF">QBC41DRAFT_227549</name>
</gene>
<organism evidence="7 8">
    <name type="scientific">Cercophora samala</name>
    <dbReference type="NCBI Taxonomy" id="330535"/>
    <lineage>
        <taxon>Eukaryota</taxon>
        <taxon>Fungi</taxon>
        <taxon>Dikarya</taxon>
        <taxon>Ascomycota</taxon>
        <taxon>Pezizomycotina</taxon>
        <taxon>Sordariomycetes</taxon>
        <taxon>Sordariomycetidae</taxon>
        <taxon>Sordariales</taxon>
        <taxon>Lasiosphaeriaceae</taxon>
        <taxon>Cercophora</taxon>
    </lineage>
</organism>
<evidence type="ECO:0000256" key="4">
    <source>
        <dbReference type="ARBA" id="ARBA00022989"/>
    </source>
</evidence>
<feature type="transmembrane region" description="Helical" evidence="6">
    <location>
        <begin position="38"/>
        <end position="56"/>
    </location>
</feature>
<accession>A0AA39ZBF3</accession>